<evidence type="ECO:0000256" key="2">
    <source>
        <dbReference type="ARBA" id="ARBA00022692"/>
    </source>
</evidence>
<reference evidence="6 7" key="1">
    <citation type="journal article" date="2015" name="BMC Genomics">
        <title>Genome mining reveals unlocked bioactive potential of marine Gram-negative bacteria.</title>
        <authorList>
            <person name="Machado H."/>
            <person name="Sonnenschein E.C."/>
            <person name="Melchiorsen J."/>
            <person name="Gram L."/>
        </authorList>
    </citation>
    <scope>NUCLEOTIDE SEQUENCE [LARGE SCALE GENOMIC DNA]</scope>
    <source>
        <strain evidence="6 7">S3137</strain>
    </source>
</reference>
<proteinExistence type="predicted"/>
<evidence type="ECO:0000313" key="6">
    <source>
        <dbReference type="EMBL" id="KJY99849.1"/>
    </source>
</evidence>
<feature type="transmembrane region" description="Helical" evidence="5">
    <location>
        <begin position="99"/>
        <end position="122"/>
    </location>
</feature>
<dbReference type="PANTHER" id="PTHR35814:SF1">
    <property type="entry name" value="GLUTATHIONE S-TRANSFERASE-RELATED"/>
    <property type="match status" value="1"/>
</dbReference>
<dbReference type="SUPFAM" id="SSF161084">
    <property type="entry name" value="MAPEG domain-like"/>
    <property type="match status" value="1"/>
</dbReference>
<dbReference type="Pfam" id="PF01124">
    <property type="entry name" value="MAPEG"/>
    <property type="match status" value="1"/>
</dbReference>
<evidence type="ECO:0000256" key="3">
    <source>
        <dbReference type="ARBA" id="ARBA00022989"/>
    </source>
</evidence>
<organism evidence="6 7">
    <name type="scientific">Pseudoalteromonas ruthenica</name>
    <dbReference type="NCBI Taxonomy" id="151081"/>
    <lineage>
        <taxon>Bacteria</taxon>
        <taxon>Pseudomonadati</taxon>
        <taxon>Pseudomonadota</taxon>
        <taxon>Gammaproteobacteria</taxon>
        <taxon>Alteromonadales</taxon>
        <taxon>Pseudoalteromonadaceae</taxon>
        <taxon>Pseudoalteromonas</taxon>
    </lineage>
</organism>
<dbReference type="Gene3D" id="1.20.120.550">
    <property type="entry name" value="Membrane associated eicosanoid/glutathione metabolism-like domain"/>
    <property type="match status" value="1"/>
</dbReference>
<gene>
    <name evidence="6" type="ORF">TW72_09485</name>
</gene>
<protein>
    <submittedName>
        <fullName evidence="6">Glutathione metabolism protein</fullName>
    </submittedName>
</protein>
<evidence type="ECO:0000256" key="5">
    <source>
        <dbReference type="SAM" id="Phobius"/>
    </source>
</evidence>
<dbReference type="OrthoDB" id="8537976at2"/>
<dbReference type="InterPro" id="IPR023352">
    <property type="entry name" value="MAPEG-like_dom_sf"/>
</dbReference>
<dbReference type="AlphaFoldDB" id="A0A0F4PXL2"/>
<dbReference type="PANTHER" id="PTHR35814">
    <property type="match status" value="1"/>
</dbReference>
<dbReference type="InterPro" id="IPR001129">
    <property type="entry name" value="Membr-assoc_MAPEG"/>
</dbReference>
<dbReference type="GeneID" id="58228721"/>
<comment type="caution">
    <text evidence="6">The sequence shown here is derived from an EMBL/GenBank/DDBJ whole genome shotgun (WGS) entry which is preliminary data.</text>
</comment>
<name>A0A0F4PXL2_9GAMM</name>
<dbReference type="Proteomes" id="UP000033664">
    <property type="component" value="Unassembled WGS sequence"/>
</dbReference>
<accession>A0A0F4PXL2</accession>
<evidence type="ECO:0000256" key="4">
    <source>
        <dbReference type="ARBA" id="ARBA00023136"/>
    </source>
</evidence>
<comment type="subcellular location">
    <subcellularLocation>
        <location evidence="1">Membrane</location>
    </subcellularLocation>
</comment>
<evidence type="ECO:0000256" key="1">
    <source>
        <dbReference type="ARBA" id="ARBA00004370"/>
    </source>
</evidence>
<keyword evidence="2 5" id="KW-0812">Transmembrane</keyword>
<evidence type="ECO:0000313" key="7">
    <source>
        <dbReference type="Proteomes" id="UP000033664"/>
    </source>
</evidence>
<keyword evidence="4 5" id="KW-0472">Membrane</keyword>
<sequence>MIVSIYAAILALVYVQLSMYVVKARRKAQKSIGTGEDEGLIRAIRAHGNFIEYVPFALILLFLNEYQGLASHYCHLFGAALVLGRLLHASNIAQSNEQLKIRVVSMVLTFSVIVLLAVSLLLDATLGLYL</sequence>
<dbReference type="EMBL" id="JXXZ01000007">
    <property type="protein sequence ID" value="KJY99849.1"/>
    <property type="molecule type" value="Genomic_DNA"/>
</dbReference>
<keyword evidence="7" id="KW-1185">Reference proteome</keyword>
<dbReference type="RefSeq" id="WP_045978791.1">
    <property type="nucleotide sequence ID" value="NZ_JXXY01000004.1"/>
</dbReference>
<dbReference type="GO" id="GO:0016020">
    <property type="term" value="C:membrane"/>
    <property type="evidence" value="ECO:0007669"/>
    <property type="project" value="UniProtKB-SubCell"/>
</dbReference>
<keyword evidence="3 5" id="KW-1133">Transmembrane helix</keyword>
<feature type="transmembrane region" description="Helical" evidence="5">
    <location>
        <begin position="6"/>
        <end position="22"/>
    </location>
</feature>
<dbReference type="PATRIC" id="fig|151081.8.peg.1099"/>
<dbReference type="eggNOG" id="COG3788">
    <property type="taxonomic scope" value="Bacteria"/>
</dbReference>